<gene>
    <name evidence="1" type="ORF">UV54_C0007G0018</name>
</gene>
<sequence>MKYLLDTNTIIDFFKGKEGIKRKIIADLRQGFSVSSINLTELYRGAYKSKRARFNLKQIKDFIKIPEIKVLIFGNKEAMSGG</sequence>
<dbReference type="AlphaFoldDB" id="A0A0G1C4M7"/>
<proteinExistence type="predicted"/>
<dbReference type="InterPro" id="IPR029060">
    <property type="entry name" value="PIN-like_dom_sf"/>
</dbReference>
<name>A0A0G1C4M7_9BACT</name>
<evidence type="ECO:0000313" key="2">
    <source>
        <dbReference type="Proteomes" id="UP000034213"/>
    </source>
</evidence>
<protein>
    <submittedName>
        <fullName evidence="1">Putative ribonuclease VapC</fullName>
    </submittedName>
</protein>
<organism evidence="1 2">
    <name type="scientific">Candidatus Beckwithbacteria bacterium GW2011_GWA2_43_10</name>
    <dbReference type="NCBI Taxonomy" id="1618369"/>
    <lineage>
        <taxon>Bacteria</taxon>
        <taxon>Candidatus Beckwithiibacteriota</taxon>
    </lineage>
</organism>
<feature type="non-terminal residue" evidence="1">
    <location>
        <position position="82"/>
    </location>
</feature>
<dbReference type="Proteomes" id="UP000034213">
    <property type="component" value="Unassembled WGS sequence"/>
</dbReference>
<dbReference type="Gene3D" id="3.40.50.1010">
    <property type="entry name" value="5'-nuclease"/>
    <property type="match status" value="1"/>
</dbReference>
<dbReference type="SUPFAM" id="SSF88723">
    <property type="entry name" value="PIN domain-like"/>
    <property type="match status" value="1"/>
</dbReference>
<evidence type="ECO:0000313" key="1">
    <source>
        <dbReference type="EMBL" id="KKS80409.1"/>
    </source>
</evidence>
<reference evidence="1 2" key="1">
    <citation type="journal article" date="2015" name="Nature">
        <title>rRNA introns, odd ribosomes, and small enigmatic genomes across a large radiation of phyla.</title>
        <authorList>
            <person name="Brown C.T."/>
            <person name="Hug L.A."/>
            <person name="Thomas B.C."/>
            <person name="Sharon I."/>
            <person name="Castelle C.J."/>
            <person name="Singh A."/>
            <person name="Wilkins M.J."/>
            <person name="Williams K.H."/>
            <person name="Banfield J.F."/>
        </authorList>
    </citation>
    <scope>NUCLEOTIDE SEQUENCE [LARGE SCALE GENOMIC DNA]</scope>
</reference>
<dbReference type="STRING" id="1618369.UV54_C0007G0018"/>
<dbReference type="EMBL" id="LCEW01000007">
    <property type="protein sequence ID" value="KKS80409.1"/>
    <property type="molecule type" value="Genomic_DNA"/>
</dbReference>
<comment type="caution">
    <text evidence="1">The sequence shown here is derived from an EMBL/GenBank/DDBJ whole genome shotgun (WGS) entry which is preliminary data.</text>
</comment>
<accession>A0A0G1C4M7</accession>